<name>A0A1I3G007_9FLAO</name>
<dbReference type="Pfam" id="PF00886">
    <property type="entry name" value="Ribosomal_S16"/>
    <property type="match status" value="1"/>
</dbReference>
<comment type="similarity">
    <text evidence="3">Belongs to the bacterial ribosomal protein bS16 family.</text>
</comment>
<dbReference type="PANTHER" id="PTHR12919">
    <property type="entry name" value="30S RIBOSOMAL PROTEIN S16"/>
    <property type="match status" value="1"/>
</dbReference>
<dbReference type="InterPro" id="IPR023803">
    <property type="entry name" value="Ribosomal_bS16_dom_sf"/>
</dbReference>
<feature type="compositionally biased region" description="Basic and acidic residues" evidence="4">
    <location>
        <begin position="233"/>
        <end position="243"/>
    </location>
</feature>
<organism evidence="5 6">
    <name type="scientific">Halpernia frigidisoli</name>
    <dbReference type="NCBI Taxonomy" id="1125876"/>
    <lineage>
        <taxon>Bacteria</taxon>
        <taxon>Pseudomonadati</taxon>
        <taxon>Bacteroidota</taxon>
        <taxon>Flavobacteriia</taxon>
        <taxon>Flavobacteriales</taxon>
        <taxon>Weeksellaceae</taxon>
        <taxon>Chryseobacterium group</taxon>
        <taxon>Halpernia</taxon>
    </lineage>
</organism>
<dbReference type="HAMAP" id="MF_00385">
    <property type="entry name" value="Ribosomal_bS16"/>
    <property type="match status" value="1"/>
</dbReference>
<gene>
    <name evidence="3" type="primary">rpsP</name>
    <name evidence="5" type="ORF">SAMN05443292_1747</name>
</gene>
<dbReference type="Proteomes" id="UP000198931">
    <property type="component" value="Unassembled WGS sequence"/>
</dbReference>
<reference evidence="5 6" key="1">
    <citation type="submission" date="2016-10" db="EMBL/GenBank/DDBJ databases">
        <authorList>
            <person name="de Groot N.N."/>
        </authorList>
    </citation>
    <scope>NUCLEOTIDE SEQUENCE [LARGE SCALE GENOMIC DNA]</scope>
    <source>
        <strain evidence="5 6">DSM 26000</strain>
    </source>
</reference>
<dbReference type="GO" id="GO:0005737">
    <property type="term" value="C:cytoplasm"/>
    <property type="evidence" value="ECO:0007669"/>
    <property type="project" value="UniProtKB-ARBA"/>
</dbReference>
<dbReference type="PANTHER" id="PTHR12919:SF20">
    <property type="entry name" value="SMALL RIBOSOMAL SUBUNIT PROTEIN BS16M"/>
    <property type="match status" value="1"/>
</dbReference>
<keyword evidence="2 3" id="KW-0687">Ribonucleoprotein</keyword>
<feature type="region of interest" description="Disordered" evidence="4">
    <location>
        <begin position="155"/>
        <end position="243"/>
    </location>
</feature>
<dbReference type="InterPro" id="IPR000307">
    <property type="entry name" value="Ribosomal_bS16"/>
</dbReference>
<dbReference type="EMBL" id="FOQT01000002">
    <property type="protein sequence ID" value="SFI16810.1"/>
    <property type="molecule type" value="Genomic_DNA"/>
</dbReference>
<evidence type="ECO:0000256" key="1">
    <source>
        <dbReference type="ARBA" id="ARBA00022980"/>
    </source>
</evidence>
<dbReference type="GO" id="GO:0006412">
    <property type="term" value="P:translation"/>
    <property type="evidence" value="ECO:0007669"/>
    <property type="project" value="UniProtKB-UniRule"/>
</dbReference>
<dbReference type="GO" id="GO:0003735">
    <property type="term" value="F:structural constituent of ribosome"/>
    <property type="evidence" value="ECO:0007669"/>
    <property type="project" value="InterPro"/>
</dbReference>
<feature type="compositionally biased region" description="Basic and acidic residues" evidence="4">
    <location>
        <begin position="155"/>
        <end position="180"/>
    </location>
</feature>
<evidence type="ECO:0000256" key="2">
    <source>
        <dbReference type="ARBA" id="ARBA00023274"/>
    </source>
</evidence>
<dbReference type="GO" id="GO:0015935">
    <property type="term" value="C:small ribosomal subunit"/>
    <property type="evidence" value="ECO:0007669"/>
    <property type="project" value="TreeGrafter"/>
</dbReference>
<evidence type="ECO:0000313" key="5">
    <source>
        <dbReference type="EMBL" id="SFI16810.1"/>
    </source>
</evidence>
<dbReference type="Gene3D" id="3.30.1320.10">
    <property type="match status" value="1"/>
</dbReference>
<dbReference type="NCBIfam" id="NF011094">
    <property type="entry name" value="PRK14521.1"/>
    <property type="match status" value="1"/>
</dbReference>
<dbReference type="SUPFAM" id="SSF54565">
    <property type="entry name" value="Ribosomal protein S16"/>
    <property type="match status" value="1"/>
</dbReference>
<sequence length="243" mass="25957">MSVKIRLQRHGKKGKPFFHIVVADARARRDGRLIEKIGTYNPVTNPATIDLDVDAAVKWLNNGAQPTDTARAILSYKGVLYKKHLLGGVAKGAFDEAEADKKFAAWLEEKSKQVEGKKSNLSQSKADAKKAAFDAESKVNQDRLDAAAKIQADAKAEEDAKKAELKAAADAKLAEEKAAEEAANAAVEEEKTEEAPKVEEPAAEDKSVAEIAAENVSEKAAANVDESAANGSDKTEGTEEAKA</sequence>
<evidence type="ECO:0000313" key="6">
    <source>
        <dbReference type="Proteomes" id="UP000198931"/>
    </source>
</evidence>
<evidence type="ECO:0000256" key="3">
    <source>
        <dbReference type="HAMAP-Rule" id="MF_00385"/>
    </source>
</evidence>
<dbReference type="NCBIfam" id="TIGR00002">
    <property type="entry name" value="S16"/>
    <property type="match status" value="1"/>
</dbReference>
<feature type="compositionally biased region" description="Basic and acidic residues" evidence="4">
    <location>
        <begin position="193"/>
        <end position="208"/>
    </location>
</feature>
<dbReference type="OrthoDB" id="9807878at2"/>
<keyword evidence="1 3" id="KW-0689">Ribosomal protein</keyword>
<protein>
    <recommendedName>
        <fullName evidence="3">Small ribosomal subunit protein bS16</fullName>
    </recommendedName>
</protein>
<accession>A0A1I3G007</accession>
<proteinExistence type="inferred from homology"/>
<dbReference type="AlphaFoldDB" id="A0A1I3G007"/>
<keyword evidence="6" id="KW-1185">Reference proteome</keyword>
<evidence type="ECO:0000256" key="4">
    <source>
        <dbReference type="SAM" id="MobiDB-lite"/>
    </source>
</evidence>
<dbReference type="STRING" id="1125876.SAMN05443292_1747"/>